<keyword evidence="2" id="KW-0472">Membrane</keyword>
<feature type="transmembrane region" description="Helical" evidence="2">
    <location>
        <begin position="44"/>
        <end position="67"/>
    </location>
</feature>
<organism evidence="3">
    <name type="scientific">Eremomyces bilateralis CBS 781.70</name>
    <dbReference type="NCBI Taxonomy" id="1392243"/>
    <lineage>
        <taxon>Eukaryota</taxon>
        <taxon>Fungi</taxon>
        <taxon>Dikarya</taxon>
        <taxon>Ascomycota</taxon>
        <taxon>Pezizomycotina</taxon>
        <taxon>Dothideomycetes</taxon>
        <taxon>Dothideomycetes incertae sedis</taxon>
        <taxon>Eremomycetales</taxon>
        <taxon>Eremomycetaceae</taxon>
        <taxon>Eremomyces</taxon>
    </lineage>
</organism>
<feature type="transmembrane region" description="Helical" evidence="2">
    <location>
        <begin position="102"/>
        <end position="122"/>
    </location>
</feature>
<evidence type="ECO:0000313" key="4">
    <source>
        <dbReference type="Proteomes" id="UP000504638"/>
    </source>
</evidence>
<feature type="transmembrane region" description="Helical" evidence="2">
    <location>
        <begin position="353"/>
        <end position="376"/>
    </location>
</feature>
<reference evidence="5" key="3">
    <citation type="submission" date="2025-04" db="UniProtKB">
        <authorList>
            <consortium name="RefSeq"/>
        </authorList>
    </citation>
    <scope>IDENTIFICATION</scope>
    <source>
        <strain evidence="5">CBS 781.70</strain>
    </source>
</reference>
<sequence length="545" mass="60248">MAPPDPSISWLQAFQILPILALSTMTQPVGRVLGFSVSHSFWLRASPFICAFDVLALAIRFLTYCVVLRATPRKAMLIIGMDRFDEAKIDHSVRKTARIATILRLFGFFLSILPLTYVVGAWGDIRWTVAWAWLYAASYVILEIASQLARSELSKPQYTPMDFELDEIVEESDDGETSHADSTEEAAEEDSDQAKPLKDETQDRPEGSASTKYKPGRTGSETGSIYDESNSSTADQVGFTASASTEHLLGEGIDGSQRTNDDDGSTLAQAETTESTNEGPPDLEAAKNSYSEHANPVTSPRSLALRQAHAAMDETLFKWCQLLHTIFLYWAFLDLIQPFLNRHILASSSWEAPIFLLSLPLIYACLFFAMLGLLGGWHIMSKLVTALVTFARLYLPPCMQVYASKVVTTVYYGLCVLLLLAGSLAGFFIVEHLLLSEYMVWLYGLLSVEAVVLAVFCSVCFGLYILLKFAAEASTGVKEKLGVSGYLDEDGVALLTVVLVTFTVSILWYRFRYASAAHWTQDWRDALVVNTTTTNSTMTNTTTTS</sequence>
<dbReference type="GeneID" id="54421684"/>
<gene>
    <name evidence="3 5" type="ORF">P152DRAFT_471913</name>
</gene>
<keyword evidence="2" id="KW-1133">Transmembrane helix</keyword>
<proteinExistence type="predicted"/>
<keyword evidence="4" id="KW-1185">Reference proteome</keyword>
<dbReference type="Proteomes" id="UP000504638">
    <property type="component" value="Unplaced"/>
</dbReference>
<protein>
    <submittedName>
        <fullName evidence="3 5">Uncharacterized protein</fullName>
    </submittedName>
</protein>
<reference evidence="3 5" key="1">
    <citation type="submission" date="2020-01" db="EMBL/GenBank/DDBJ databases">
        <authorList>
            <consortium name="DOE Joint Genome Institute"/>
            <person name="Haridas S."/>
            <person name="Albert R."/>
            <person name="Binder M."/>
            <person name="Bloem J."/>
            <person name="Labutti K."/>
            <person name="Salamov A."/>
            <person name="Andreopoulos B."/>
            <person name="Baker S.E."/>
            <person name="Barry K."/>
            <person name="Bills G."/>
            <person name="Bluhm B.H."/>
            <person name="Cannon C."/>
            <person name="Castanera R."/>
            <person name="Culley D.E."/>
            <person name="Daum C."/>
            <person name="Ezra D."/>
            <person name="Gonzalez J.B."/>
            <person name="Henrissat B."/>
            <person name="Kuo A."/>
            <person name="Liang C."/>
            <person name="Lipzen A."/>
            <person name="Lutzoni F."/>
            <person name="Magnuson J."/>
            <person name="Mondo S."/>
            <person name="Nolan M."/>
            <person name="Ohm R."/>
            <person name="Pangilinan J."/>
            <person name="Park H.-J."/>
            <person name="Ramirez L."/>
            <person name="Alfaro M."/>
            <person name="Sun H."/>
            <person name="Tritt A."/>
            <person name="Yoshinaga Y."/>
            <person name="Zwiers L.-H."/>
            <person name="Turgeon B.G."/>
            <person name="Goodwin S.B."/>
            <person name="Spatafora J.W."/>
            <person name="Crous P.W."/>
            <person name="Grigoriev I.V."/>
        </authorList>
    </citation>
    <scope>NUCLEOTIDE SEQUENCE</scope>
    <source>
        <strain evidence="3 5">CBS 781.70</strain>
    </source>
</reference>
<evidence type="ECO:0000313" key="3">
    <source>
        <dbReference type="EMBL" id="KAF1814122.1"/>
    </source>
</evidence>
<feature type="transmembrane region" description="Helical" evidence="2">
    <location>
        <begin position="316"/>
        <end position="333"/>
    </location>
</feature>
<accession>A0A6G1G7Z8</accession>
<feature type="transmembrane region" description="Helical" evidence="2">
    <location>
        <begin position="409"/>
        <end position="430"/>
    </location>
</feature>
<dbReference type="AlphaFoldDB" id="A0A6G1G7Z8"/>
<feature type="transmembrane region" description="Helical" evidence="2">
    <location>
        <begin position="383"/>
        <end position="403"/>
    </location>
</feature>
<feature type="transmembrane region" description="Helical" evidence="2">
    <location>
        <begin position="128"/>
        <end position="145"/>
    </location>
</feature>
<dbReference type="OrthoDB" id="5327992at2759"/>
<feature type="region of interest" description="Disordered" evidence="1">
    <location>
        <begin position="171"/>
        <end position="233"/>
    </location>
</feature>
<evidence type="ECO:0000256" key="2">
    <source>
        <dbReference type="SAM" id="Phobius"/>
    </source>
</evidence>
<evidence type="ECO:0000313" key="5">
    <source>
        <dbReference type="RefSeq" id="XP_033535753.1"/>
    </source>
</evidence>
<feature type="compositionally biased region" description="Polar residues" evidence="1">
    <location>
        <begin position="266"/>
        <end position="278"/>
    </location>
</feature>
<feature type="compositionally biased region" description="Basic and acidic residues" evidence="1">
    <location>
        <begin position="192"/>
        <end position="206"/>
    </location>
</feature>
<dbReference type="RefSeq" id="XP_033535753.1">
    <property type="nucleotide sequence ID" value="XM_033681114.1"/>
</dbReference>
<keyword evidence="2" id="KW-0812">Transmembrane</keyword>
<feature type="compositionally biased region" description="Polar residues" evidence="1">
    <location>
        <begin position="219"/>
        <end position="233"/>
    </location>
</feature>
<feature type="transmembrane region" description="Helical" evidence="2">
    <location>
        <begin position="491"/>
        <end position="509"/>
    </location>
</feature>
<feature type="region of interest" description="Disordered" evidence="1">
    <location>
        <begin position="251"/>
        <end position="296"/>
    </location>
</feature>
<name>A0A6G1G7Z8_9PEZI</name>
<evidence type="ECO:0000256" key="1">
    <source>
        <dbReference type="SAM" id="MobiDB-lite"/>
    </source>
</evidence>
<reference evidence="5" key="2">
    <citation type="submission" date="2020-04" db="EMBL/GenBank/DDBJ databases">
        <authorList>
            <consortium name="NCBI Genome Project"/>
        </authorList>
    </citation>
    <scope>NUCLEOTIDE SEQUENCE</scope>
    <source>
        <strain evidence="5">CBS 781.70</strain>
    </source>
</reference>
<dbReference type="EMBL" id="ML975153">
    <property type="protein sequence ID" value="KAF1814122.1"/>
    <property type="molecule type" value="Genomic_DNA"/>
</dbReference>
<feature type="transmembrane region" description="Helical" evidence="2">
    <location>
        <begin position="442"/>
        <end position="471"/>
    </location>
</feature>